<evidence type="ECO:0000313" key="2">
    <source>
        <dbReference type="EMBL" id="SSZ46961.1"/>
    </source>
</evidence>
<gene>
    <name evidence="2" type="ORF">NCTC11661_00623</name>
</gene>
<keyword evidence="1" id="KW-0472">Membrane</keyword>
<dbReference type="AlphaFoldDB" id="A0A376BZQ3"/>
<protein>
    <submittedName>
        <fullName evidence="2">Uncharacterized protein</fullName>
    </submittedName>
</protein>
<dbReference type="Proteomes" id="UP000255515">
    <property type="component" value="Unassembled WGS sequence"/>
</dbReference>
<sequence length="70" mass="7814">MESFKLGQGIVNILSSDKVVYSIGVACVLAVMLNNYNYISEDILTLLLISILVLTILSMISKFIKKIKYD</sequence>
<organism evidence="2 3">
    <name type="scientific">Bergeyella zoohelcum</name>
    <dbReference type="NCBI Taxonomy" id="1015"/>
    <lineage>
        <taxon>Bacteria</taxon>
        <taxon>Pseudomonadati</taxon>
        <taxon>Bacteroidota</taxon>
        <taxon>Flavobacteriia</taxon>
        <taxon>Flavobacteriales</taxon>
        <taxon>Weeksellaceae</taxon>
        <taxon>Bergeyella</taxon>
    </lineage>
</organism>
<feature type="transmembrane region" description="Helical" evidence="1">
    <location>
        <begin position="20"/>
        <end position="37"/>
    </location>
</feature>
<evidence type="ECO:0000256" key="1">
    <source>
        <dbReference type="SAM" id="Phobius"/>
    </source>
</evidence>
<keyword evidence="1" id="KW-1133">Transmembrane helix</keyword>
<reference evidence="2 3" key="1">
    <citation type="submission" date="2018-06" db="EMBL/GenBank/DDBJ databases">
        <authorList>
            <consortium name="Pathogen Informatics"/>
            <person name="Doyle S."/>
        </authorList>
    </citation>
    <scope>NUCLEOTIDE SEQUENCE [LARGE SCALE GENOMIC DNA]</scope>
    <source>
        <strain evidence="2 3">NCTC11661</strain>
    </source>
</reference>
<accession>A0A376BZQ3</accession>
<feature type="transmembrane region" description="Helical" evidence="1">
    <location>
        <begin position="43"/>
        <end position="64"/>
    </location>
</feature>
<proteinExistence type="predicted"/>
<dbReference type="EMBL" id="UFTJ01000001">
    <property type="protein sequence ID" value="SSZ46961.1"/>
    <property type="molecule type" value="Genomic_DNA"/>
</dbReference>
<evidence type="ECO:0000313" key="3">
    <source>
        <dbReference type="Proteomes" id="UP000255515"/>
    </source>
</evidence>
<name>A0A376BZQ3_9FLAO</name>
<keyword evidence="1" id="KW-0812">Transmembrane</keyword>